<gene>
    <name evidence="6" type="ORF">H0267_11315</name>
</gene>
<proteinExistence type="inferred from homology"/>
<evidence type="ECO:0000256" key="3">
    <source>
        <dbReference type="ARBA" id="ARBA00022912"/>
    </source>
</evidence>
<evidence type="ECO:0000256" key="4">
    <source>
        <dbReference type="ARBA" id="ARBA00051722"/>
    </source>
</evidence>
<comment type="caution">
    <text evidence="6">The sequence shown here is derived from an EMBL/GenBank/DDBJ whole genome shotgun (WGS) entry which is preliminary data.</text>
</comment>
<dbReference type="RefSeq" id="WP_197317416.1">
    <property type="nucleotide sequence ID" value="NZ_JADZSC010000002.1"/>
</dbReference>
<dbReference type="InterPro" id="IPR016195">
    <property type="entry name" value="Pol/histidinol_Pase-like"/>
</dbReference>
<dbReference type="InterPro" id="IPR016667">
    <property type="entry name" value="Caps_polysacc_synth_CpsB/CapC"/>
</dbReference>
<protein>
    <recommendedName>
        <fullName evidence="5">Tyrosine-protein phosphatase</fullName>
        <ecNumber evidence="5">3.1.3.48</ecNumber>
    </recommendedName>
</protein>
<dbReference type="PIRSF" id="PIRSF016557">
    <property type="entry name" value="Caps_synth_CpsB"/>
    <property type="match status" value="1"/>
</dbReference>
<keyword evidence="7" id="KW-1185">Reference proteome</keyword>
<name>A0A931MVN4_9BACI</name>
<dbReference type="GO" id="GO:0004725">
    <property type="term" value="F:protein tyrosine phosphatase activity"/>
    <property type="evidence" value="ECO:0007669"/>
    <property type="project" value="UniProtKB-UniRule"/>
</dbReference>
<dbReference type="EMBL" id="JADZSC010000002">
    <property type="protein sequence ID" value="MBH0230805.1"/>
    <property type="molecule type" value="Genomic_DNA"/>
</dbReference>
<keyword evidence="3 5" id="KW-0904">Protein phosphatase</keyword>
<dbReference type="Gene3D" id="3.20.20.140">
    <property type="entry name" value="Metal-dependent hydrolases"/>
    <property type="match status" value="1"/>
</dbReference>
<reference evidence="6 7" key="1">
    <citation type="journal article" date="2005" name="Int. J. Syst. Evol. Microbiol.">
        <title>Halobacillus yeomjeoni sp. nov., isolated from a marine solar saltern in Korea.</title>
        <authorList>
            <person name="Yoon J.H."/>
            <person name="Kang S.J."/>
            <person name="Lee C.H."/>
            <person name="Oh H.W."/>
            <person name="Oh T.K."/>
        </authorList>
    </citation>
    <scope>NUCLEOTIDE SEQUENCE [LARGE SCALE GENOMIC DNA]</scope>
    <source>
        <strain evidence="6 7">KCTC 3957</strain>
    </source>
</reference>
<dbReference type="PANTHER" id="PTHR39181">
    <property type="entry name" value="TYROSINE-PROTEIN PHOSPHATASE YWQE"/>
    <property type="match status" value="1"/>
</dbReference>
<dbReference type="PANTHER" id="PTHR39181:SF1">
    <property type="entry name" value="TYROSINE-PROTEIN PHOSPHATASE YWQE"/>
    <property type="match status" value="1"/>
</dbReference>
<organism evidence="6 7">
    <name type="scientific">Halobacillus yeomjeoni</name>
    <dbReference type="NCBI Taxonomy" id="311194"/>
    <lineage>
        <taxon>Bacteria</taxon>
        <taxon>Bacillati</taxon>
        <taxon>Bacillota</taxon>
        <taxon>Bacilli</taxon>
        <taxon>Bacillales</taxon>
        <taxon>Bacillaceae</taxon>
        <taxon>Halobacillus</taxon>
    </lineage>
</organism>
<dbReference type="AlphaFoldDB" id="A0A931MVN4"/>
<evidence type="ECO:0000256" key="1">
    <source>
        <dbReference type="ARBA" id="ARBA00005750"/>
    </source>
</evidence>
<comment type="similarity">
    <text evidence="1 5">Belongs to the metallo-dependent hydrolases superfamily. CpsB/CapC family.</text>
</comment>
<dbReference type="Pfam" id="PF19567">
    <property type="entry name" value="CpsB_CapC"/>
    <property type="match status" value="1"/>
</dbReference>
<evidence type="ECO:0000313" key="6">
    <source>
        <dbReference type="EMBL" id="MBH0230805.1"/>
    </source>
</evidence>
<sequence>MIDLHSHILPGIDDGAQTLEESLMMARTAVKEGINQIVATPHHLTTRYTNTKASILKQVEDFNEHLKQEGIPLEVLPGQEARLSADFWEAYRQGEILPVNVASGYLFIELPNLDVPGYTEKIIFDLQKEGFKPIIVHPERNQVLQKQPDLLYRMVRNGAFTQVTAASLIGKFGKDAKKFAFQLIKSNLTHLVASDAHDTKKRGFYMKAAYDSIGRKFDNSLVYQYMENAHYVLNGEMVLTDRPTPIRKKKGIGIF</sequence>
<dbReference type="EC" id="3.1.3.48" evidence="5"/>
<dbReference type="SUPFAM" id="SSF89550">
    <property type="entry name" value="PHP domain-like"/>
    <property type="match status" value="1"/>
</dbReference>
<dbReference type="GO" id="GO:0030145">
    <property type="term" value="F:manganese ion binding"/>
    <property type="evidence" value="ECO:0007669"/>
    <property type="project" value="UniProtKB-UniRule"/>
</dbReference>
<evidence type="ECO:0000256" key="2">
    <source>
        <dbReference type="ARBA" id="ARBA00022801"/>
    </source>
</evidence>
<keyword evidence="2 5" id="KW-0378">Hydrolase</keyword>
<accession>A0A931MVN4</accession>
<evidence type="ECO:0000256" key="5">
    <source>
        <dbReference type="PIRNR" id="PIRNR016557"/>
    </source>
</evidence>
<comment type="catalytic activity">
    <reaction evidence="4 5">
        <text>O-phospho-L-tyrosyl-[protein] + H2O = L-tyrosyl-[protein] + phosphate</text>
        <dbReference type="Rhea" id="RHEA:10684"/>
        <dbReference type="Rhea" id="RHEA-COMP:10136"/>
        <dbReference type="Rhea" id="RHEA-COMP:20101"/>
        <dbReference type="ChEBI" id="CHEBI:15377"/>
        <dbReference type="ChEBI" id="CHEBI:43474"/>
        <dbReference type="ChEBI" id="CHEBI:46858"/>
        <dbReference type="ChEBI" id="CHEBI:61978"/>
        <dbReference type="EC" id="3.1.3.48"/>
    </reaction>
</comment>
<dbReference type="Proteomes" id="UP000614490">
    <property type="component" value="Unassembled WGS sequence"/>
</dbReference>
<evidence type="ECO:0000313" key="7">
    <source>
        <dbReference type="Proteomes" id="UP000614490"/>
    </source>
</evidence>